<accession>A0A1L0B8Z7</accession>
<feature type="compositionally biased region" description="Low complexity" evidence="2">
    <location>
        <begin position="151"/>
        <end position="161"/>
    </location>
</feature>
<dbReference type="SUPFAM" id="SSF54928">
    <property type="entry name" value="RNA-binding domain, RBD"/>
    <property type="match status" value="1"/>
</dbReference>
<dbReference type="InterPro" id="IPR039171">
    <property type="entry name" value="Cwc2/Slt11"/>
</dbReference>
<gene>
    <name evidence="3" type="ORF">HGUI_03820</name>
</gene>
<dbReference type="GO" id="GO:0003729">
    <property type="term" value="F:mRNA binding"/>
    <property type="evidence" value="ECO:0007669"/>
    <property type="project" value="TreeGrafter"/>
</dbReference>
<dbReference type="VEuPathDB" id="FungiDB:HGUI_03820"/>
<dbReference type="GO" id="GO:0010494">
    <property type="term" value="C:cytoplasmic stress granule"/>
    <property type="evidence" value="ECO:0007669"/>
    <property type="project" value="TreeGrafter"/>
</dbReference>
<feature type="region of interest" description="Disordered" evidence="2">
    <location>
        <begin position="1"/>
        <end position="42"/>
    </location>
</feature>
<dbReference type="InterPro" id="IPR012677">
    <property type="entry name" value="Nucleotide-bd_a/b_plait_sf"/>
</dbReference>
<dbReference type="Gene3D" id="3.30.70.330">
    <property type="match status" value="1"/>
</dbReference>
<evidence type="ECO:0000313" key="4">
    <source>
        <dbReference type="Proteomes" id="UP000183365"/>
    </source>
</evidence>
<dbReference type="InterPro" id="IPR035979">
    <property type="entry name" value="RBD_domain_sf"/>
</dbReference>
<reference evidence="4" key="1">
    <citation type="submission" date="2016-11" db="EMBL/GenBank/DDBJ databases">
        <authorList>
            <person name="Guldener U."/>
        </authorList>
    </citation>
    <scope>NUCLEOTIDE SEQUENCE [LARGE SCALE GENOMIC DNA]</scope>
</reference>
<dbReference type="PANTHER" id="PTHR14089">
    <property type="entry name" value="PRE-MRNA-SPLICING FACTOR RBM22"/>
    <property type="match status" value="1"/>
</dbReference>
<dbReference type="Proteomes" id="UP000183365">
    <property type="component" value="Unassembled WGS sequence"/>
</dbReference>
<organism evidence="3 4">
    <name type="scientific">Hanseniaspora guilliermondii</name>
    <dbReference type="NCBI Taxonomy" id="56406"/>
    <lineage>
        <taxon>Eukaryota</taxon>
        <taxon>Fungi</taxon>
        <taxon>Dikarya</taxon>
        <taxon>Ascomycota</taxon>
        <taxon>Saccharomycotina</taxon>
        <taxon>Saccharomycetes</taxon>
        <taxon>Saccharomycodales</taxon>
        <taxon>Saccharomycodaceae</taxon>
        <taxon>Hanseniaspora</taxon>
    </lineage>
</organism>
<keyword evidence="1" id="KW-0694">RNA-binding</keyword>
<proteinExistence type="predicted"/>
<evidence type="ECO:0000256" key="1">
    <source>
        <dbReference type="ARBA" id="ARBA00022884"/>
    </source>
</evidence>
<evidence type="ECO:0000256" key="2">
    <source>
        <dbReference type="SAM" id="MobiDB-lite"/>
    </source>
</evidence>
<sequence length="828" mass="94667">MSSVRKKPSSVSNENGYLVVNNSNESVNSSTPSKSQSSKSIYQTPKITAGAVIKPQYINTQDFNSNSKQQYISPNVVPSPFDYQYGSYLLPSNLMTPYTANLHKKSNSSYFGDAESSFNTNIDDTFENINEEKKRTNSGNNSMFFQPPTRPSISMRTSSSSSTMFNLSNKVFSNHSTRDDMPLSSTSSRHSVAIENMTFGRVPYENDVVHVTKMEGLNSSFKLKCNYSYTFTSTSSFNSIIFSNLNDKLTLEMFLSNIDILEPFGKVAIKEAFKFKIVKDGRKDINTILLNFYTQNALQYFIDKFVADLVKYKKLFNSKHLILRKCHLESTILSNVKDDALKLEIGNRLQFMTEGDPSTSPFIRYPNYEDDEDDNREIILSDRFLLVDTLDIDLILRILTLKPCEDTEELNEQVFLKVQKIYKIRNPIYKNEDSSEHALLLAFDSGNIKQLAVHLFGCHNGDEDISIYDVKRLHIKNPKAQIIEDDTLEIELDKEDNVSKTHTKAQYIKVLKNDGHLQVNAFSHEVYNKDNIDLKYENVSFLSHHQRIIFRRKPANLQGVYHMTCGTENMNNDDVGPINDPFQSSVLGGSNTPSDISKTTSLSGFIPHVEVDPHFRKINYTNRLIFLANLPPVVKIFDLVNVIRGGLIEQIRFSQGSKYCFVKFVLPSSANLFYDCCKLRPIVLHGFQLDVDFGKKGLELPPVSPNLMMKISLGATRNVYLSLPEFSYKKIYTTDKRYMKYQQFKLPSPEDIMADFGRKFGPLEQINFAKDNHCCWINFMSIHAAIKLMKALENDADKFHESFENKYLGLVFKYGKDRCAKLPKDVYE</sequence>
<evidence type="ECO:0000313" key="3">
    <source>
        <dbReference type="EMBL" id="SGZ41619.1"/>
    </source>
</evidence>
<feature type="compositionally biased region" description="Low complexity" evidence="2">
    <location>
        <begin position="19"/>
        <end position="40"/>
    </location>
</feature>
<protein>
    <recommendedName>
        <fullName evidence="5">RRM domain-containing protein</fullName>
    </recommendedName>
</protein>
<feature type="region of interest" description="Disordered" evidence="2">
    <location>
        <begin position="134"/>
        <end position="161"/>
    </location>
</feature>
<dbReference type="AlphaFoldDB" id="A0A1L0B8Z7"/>
<dbReference type="PANTHER" id="PTHR14089:SF10">
    <property type="entry name" value="RNA-BINDING PROTEIN NAB6"/>
    <property type="match status" value="1"/>
</dbReference>
<name>A0A1L0B8Z7_9ASCO</name>
<dbReference type="EMBL" id="FQNF01000122">
    <property type="protein sequence ID" value="SGZ41619.1"/>
    <property type="molecule type" value="Genomic_DNA"/>
</dbReference>
<evidence type="ECO:0008006" key="5">
    <source>
        <dbReference type="Google" id="ProtNLM"/>
    </source>
</evidence>
<dbReference type="OrthoDB" id="6407164at2759"/>
<keyword evidence="4" id="KW-1185">Reference proteome</keyword>